<dbReference type="EMBL" id="CAJOBG010003471">
    <property type="protein sequence ID" value="CAF4064872.1"/>
    <property type="molecule type" value="Genomic_DNA"/>
</dbReference>
<dbReference type="Proteomes" id="UP000663866">
    <property type="component" value="Unassembled WGS sequence"/>
</dbReference>
<protein>
    <submittedName>
        <fullName evidence="1">Uncharacterized protein</fullName>
    </submittedName>
</protein>
<name>A0A819TFR6_9BILA</name>
<evidence type="ECO:0000313" key="2">
    <source>
        <dbReference type="Proteomes" id="UP000663866"/>
    </source>
</evidence>
<organism evidence="1 2">
    <name type="scientific">Rotaria magnacalcarata</name>
    <dbReference type="NCBI Taxonomy" id="392030"/>
    <lineage>
        <taxon>Eukaryota</taxon>
        <taxon>Metazoa</taxon>
        <taxon>Spiralia</taxon>
        <taxon>Gnathifera</taxon>
        <taxon>Rotifera</taxon>
        <taxon>Eurotatoria</taxon>
        <taxon>Bdelloidea</taxon>
        <taxon>Philodinida</taxon>
        <taxon>Philodinidae</taxon>
        <taxon>Rotaria</taxon>
    </lineage>
</organism>
<gene>
    <name evidence="1" type="ORF">OVN521_LOCUS18833</name>
</gene>
<reference evidence="1" key="1">
    <citation type="submission" date="2021-02" db="EMBL/GenBank/DDBJ databases">
        <authorList>
            <person name="Nowell W R."/>
        </authorList>
    </citation>
    <scope>NUCLEOTIDE SEQUENCE</scope>
</reference>
<feature type="non-terminal residue" evidence="1">
    <location>
        <position position="1"/>
    </location>
</feature>
<dbReference type="AlphaFoldDB" id="A0A819TFR6"/>
<sequence>DEVKENQIQGIVVYANKLQHYAFIKRLDKKGEPNVFAREVSINTKDKNPRFMISDKCTFILIKLTEVTKLLTSTSKSDHLKKRETTK</sequence>
<proteinExistence type="predicted"/>
<accession>A0A819TFR6</accession>
<evidence type="ECO:0000313" key="1">
    <source>
        <dbReference type="EMBL" id="CAF4064872.1"/>
    </source>
</evidence>
<comment type="caution">
    <text evidence="1">The sequence shown here is derived from an EMBL/GenBank/DDBJ whole genome shotgun (WGS) entry which is preliminary data.</text>
</comment>
<keyword evidence="2" id="KW-1185">Reference proteome</keyword>